<accession>A0A1Y5NG01</accession>
<dbReference type="RefSeq" id="WP_087585423.1">
    <property type="nucleotide sequence ID" value="NZ_CABMKP010000001.1"/>
</dbReference>
<dbReference type="CDD" id="cd02019">
    <property type="entry name" value="NK"/>
    <property type="match status" value="1"/>
</dbReference>
<sequence>MKISKVRIQEFKRFKDLTIDLGDSPKKIIALVGPNGCGKSSVLDAFIALGPSLGAHIGADPYGSVKDNFFRSNNKNFYELIDIDFVVDGIVYRKNELRNIEKYKNSLNSLFSFRSPYRYNNDLNIKEIRAVNPIEENIYGASYSVSIDGKIEENYRRLLAYFNSYRDDNDLKPSEARKYVVDQLNNSIKNCLDLEIVSMGEVEGGNGTLFFKKSDSDVKFSFNSLSSGEKEVVDILLDLFLRKEKYKGSIYLIDEPELHINTCIQRNLMKEINNLIDDEGQIWITTHSIGFLRALQNDFIGNSQIIKFHKNINLSDKIELKPIDKNYNEWKEIFETALDDLTGLIAPKRIIYCEGRAESKDSYEKGLDAKVLNNIFNKKYPDTLFVSSGGNTELDYRSRIAIAILGKVFNDLEIWVFKDRDIASGGNVSEFDRQEYLNGQENSFRVMKRWEIENYLFDKEILKAYCDKNGHQFDESRYDAVVTDVVNNNVKDNGGEIKKCCGITTPINIEIFKENLSNFILSDTLVYKELEDCIFNRK</sequence>
<dbReference type="GO" id="GO:0016887">
    <property type="term" value="F:ATP hydrolysis activity"/>
    <property type="evidence" value="ECO:0007669"/>
    <property type="project" value="InterPro"/>
</dbReference>
<gene>
    <name evidence="2" type="ORF">B9N61_00145</name>
</gene>
<dbReference type="AlphaFoldDB" id="A0A1Y5NG01"/>
<dbReference type="GO" id="GO:0005524">
    <property type="term" value="F:ATP binding"/>
    <property type="evidence" value="ECO:0007669"/>
    <property type="project" value="InterPro"/>
</dbReference>
<dbReference type="SUPFAM" id="SSF52540">
    <property type="entry name" value="P-loop containing nucleoside triphosphate hydrolases"/>
    <property type="match status" value="1"/>
</dbReference>
<dbReference type="InterPro" id="IPR003959">
    <property type="entry name" value="ATPase_AAA_core"/>
</dbReference>
<dbReference type="Pfam" id="PF13304">
    <property type="entry name" value="AAA_21"/>
    <property type="match status" value="1"/>
</dbReference>
<dbReference type="Gene3D" id="3.40.50.300">
    <property type="entry name" value="P-loop containing nucleotide triphosphate hydrolases"/>
    <property type="match status" value="1"/>
</dbReference>
<evidence type="ECO:0000313" key="3">
    <source>
        <dbReference type="Proteomes" id="UP000196534"/>
    </source>
</evidence>
<dbReference type="InterPro" id="IPR051396">
    <property type="entry name" value="Bact_Antivir_Def_Nuclease"/>
</dbReference>
<protein>
    <recommendedName>
        <fullName evidence="1">AAA+ ATPase domain-containing protein</fullName>
    </recommendedName>
</protein>
<comment type="caution">
    <text evidence="2">The sequence shown here is derived from an EMBL/GenBank/DDBJ whole genome shotgun (WGS) entry which is preliminary data.</text>
</comment>
<evidence type="ECO:0000313" key="2">
    <source>
        <dbReference type="EMBL" id="OUT19796.1"/>
    </source>
</evidence>
<dbReference type="EMBL" id="NDYR01000001">
    <property type="protein sequence ID" value="OUT19796.1"/>
    <property type="molecule type" value="Genomic_DNA"/>
</dbReference>
<dbReference type="Proteomes" id="UP000196534">
    <property type="component" value="Unassembled WGS sequence"/>
</dbReference>
<feature type="domain" description="AAA+ ATPase" evidence="1">
    <location>
        <begin position="25"/>
        <end position="324"/>
    </location>
</feature>
<dbReference type="InterPro" id="IPR003593">
    <property type="entry name" value="AAA+_ATPase"/>
</dbReference>
<dbReference type="SMART" id="SM00382">
    <property type="entry name" value="AAA"/>
    <property type="match status" value="1"/>
</dbReference>
<name>A0A1Y5NG01_9BACT</name>
<proteinExistence type="predicted"/>
<dbReference type="PANTHER" id="PTHR43581">
    <property type="entry name" value="ATP/GTP PHOSPHATASE"/>
    <property type="match status" value="1"/>
</dbReference>
<reference evidence="2 3" key="1">
    <citation type="submission" date="2017-04" db="EMBL/GenBank/DDBJ databases">
        <title>Complete genome of Campylobacter concisus ATCC 33237T and draft genomes for an additional eight well characterized C. concisus strains.</title>
        <authorList>
            <person name="Cornelius A.J."/>
            <person name="Miller W.G."/>
            <person name="Lastovica A.J."/>
            <person name="On S.L."/>
            <person name="French N.P."/>
            <person name="Vandenberg O."/>
            <person name="Biggs P.J."/>
        </authorList>
    </citation>
    <scope>NUCLEOTIDE SEQUENCE [LARGE SCALE GENOMIC DNA]</scope>
    <source>
        <strain evidence="2 3">Lasto205.94</strain>
    </source>
</reference>
<dbReference type="InterPro" id="IPR027417">
    <property type="entry name" value="P-loop_NTPase"/>
</dbReference>
<organism evidence="2 3">
    <name type="scientific">Campylobacter concisus</name>
    <dbReference type="NCBI Taxonomy" id="199"/>
    <lineage>
        <taxon>Bacteria</taxon>
        <taxon>Pseudomonadati</taxon>
        <taxon>Campylobacterota</taxon>
        <taxon>Epsilonproteobacteria</taxon>
        <taxon>Campylobacterales</taxon>
        <taxon>Campylobacteraceae</taxon>
        <taxon>Campylobacter</taxon>
    </lineage>
</organism>
<evidence type="ECO:0000259" key="1">
    <source>
        <dbReference type="SMART" id="SM00382"/>
    </source>
</evidence>
<dbReference type="PANTHER" id="PTHR43581:SF4">
    <property type="entry name" value="ATP_GTP PHOSPHATASE"/>
    <property type="match status" value="1"/>
</dbReference>